<sequence length="330" mass="37210">MSCASSKQRSESSYVAEARRYSRSVLFDALMWAAERTLAALASDTRVSLLGNNWIACEKGAGGRKHSPNRRWKIDLAKVLGVGTAPVWGTTHSQKLFSATCILTLCSLHTERGLANDYLTCRNRAVSQTVRNSLIEELSAVLETLLSTIMDSPPEPFKDYKQMWSEAIKEYSKAVGDKHEHDFYKEIEANFKTKQDSTPQQISAKVANAFWSAAPDAVNFAGQVAALSFPPAAIIATVANLFVSACKKYHELFSSMDGLRSQIQFYFEQMKLREEHELKCQAFEPLLKQYDFLRLCSYLKICGFIMRYSKQADRHKDDTNTALKSRNEVK</sequence>
<organism evidence="2 3">
    <name type="scientific">Phyllosticta citrichinensis</name>
    <dbReference type="NCBI Taxonomy" id="1130410"/>
    <lineage>
        <taxon>Eukaryota</taxon>
        <taxon>Fungi</taxon>
        <taxon>Dikarya</taxon>
        <taxon>Ascomycota</taxon>
        <taxon>Pezizomycotina</taxon>
        <taxon>Dothideomycetes</taxon>
        <taxon>Dothideomycetes incertae sedis</taxon>
        <taxon>Botryosphaeriales</taxon>
        <taxon>Phyllostictaceae</taxon>
        <taxon>Phyllosticta</taxon>
    </lineage>
</organism>
<dbReference type="EMBL" id="JBBWUH010000008">
    <property type="protein sequence ID" value="KAK8159313.1"/>
    <property type="molecule type" value="Genomic_DNA"/>
</dbReference>
<dbReference type="Proteomes" id="UP001456524">
    <property type="component" value="Unassembled WGS sequence"/>
</dbReference>
<feature type="domain" description="Fungal STAND N-terminal Goodbye" evidence="1">
    <location>
        <begin position="164"/>
        <end position="269"/>
    </location>
</feature>
<reference evidence="2 3" key="1">
    <citation type="journal article" date="2022" name="G3 (Bethesda)">
        <title>Enemy or ally: a genomic approach to elucidate the lifestyle of Phyllosticta citrichinaensis.</title>
        <authorList>
            <person name="Buijs V.A."/>
            <person name="Groenewald J.Z."/>
            <person name="Haridas S."/>
            <person name="LaButti K.M."/>
            <person name="Lipzen A."/>
            <person name="Martin F.M."/>
            <person name="Barry K."/>
            <person name="Grigoriev I.V."/>
            <person name="Crous P.W."/>
            <person name="Seidl M.F."/>
        </authorList>
    </citation>
    <scope>NUCLEOTIDE SEQUENCE [LARGE SCALE GENOMIC DNA]</scope>
    <source>
        <strain evidence="2 3">CBS 129764</strain>
    </source>
</reference>
<name>A0ABR1XKJ4_9PEZI</name>
<protein>
    <recommendedName>
        <fullName evidence="1">Fungal STAND N-terminal Goodbye domain-containing protein</fullName>
    </recommendedName>
</protein>
<dbReference type="Pfam" id="PF17109">
    <property type="entry name" value="Goodbye"/>
    <property type="match status" value="1"/>
</dbReference>
<proteinExistence type="predicted"/>
<evidence type="ECO:0000259" key="1">
    <source>
        <dbReference type="Pfam" id="PF17109"/>
    </source>
</evidence>
<dbReference type="InterPro" id="IPR031350">
    <property type="entry name" value="Goodbye_dom"/>
</dbReference>
<evidence type="ECO:0000313" key="2">
    <source>
        <dbReference type="EMBL" id="KAK8159313.1"/>
    </source>
</evidence>
<evidence type="ECO:0000313" key="3">
    <source>
        <dbReference type="Proteomes" id="UP001456524"/>
    </source>
</evidence>
<gene>
    <name evidence="2" type="ORF">IWX90DRAFT_417277</name>
</gene>
<comment type="caution">
    <text evidence="2">The sequence shown here is derived from an EMBL/GenBank/DDBJ whole genome shotgun (WGS) entry which is preliminary data.</text>
</comment>
<keyword evidence="3" id="KW-1185">Reference proteome</keyword>
<accession>A0ABR1XKJ4</accession>